<name>A0A8J2W4Z4_9CRUS</name>
<reference evidence="1" key="1">
    <citation type="submission" date="2021-11" db="EMBL/GenBank/DDBJ databases">
        <authorList>
            <person name="Schell T."/>
        </authorList>
    </citation>
    <scope>NUCLEOTIDE SEQUENCE</scope>
    <source>
        <strain evidence="1">M5</strain>
    </source>
</reference>
<dbReference type="OrthoDB" id="6378967at2759"/>
<sequence length="194" mass="21643">MADEGSQLQEEDQRKTLRQQISNTGRRIETVISSRGSRGVLLGLISHLENLLLRASLLQTELSPLDYEEEAERQDNLHLTYVTKVGETTEAAKAYLRSREGEAPSEIEHIINLPTGATATPSEIGRREQEHLEALAAAQKRCDDPREQMDQLWGEADAAQAALRQLTGRPADPVRHTPVIPPVNPPVVDWEKRS</sequence>
<dbReference type="PANTHER" id="PTHR46903:SF1">
    <property type="entry name" value="CCHC-TYPE DOMAIN-CONTAINING PROTEIN"/>
    <property type="match status" value="1"/>
</dbReference>
<proteinExistence type="predicted"/>
<evidence type="ECO:0000313" key="2">
    <source>
        <dbReference type="Proteomes" id="UP000789390"/>
    </source>
</evidence>
<dbReference type="AlphaFoldDB" id="A0A8J2W4Z4"/>
<dbReference type="Proteomes" id="UP000789390">
    <property type="component" value="Unassembled WGS sequence"/>
</dbReference>
<evidence type="ECO:0000313" key="1">
    <source>
        <dbReference type="EMBL" id="CAH0105458.1"/>
    </source>
</evidence>
<accession>A0A8J2W4Z4</accession>
<dbReference type="EMBL" id="CAKKLH010000189">
    <property type="protein sequence ID" value="CAH0105458.1"/>
    <property type="molecule type" value="Genomic_DNA"/>
</dbReference>
<organism evidence="1 2">
    <name type="scientific">Daphnia galeata</name>
    <dbReference type="NCBI Taxonomy" id="27404"/>
    <lineage>
        <taxon>Eukaryota</taxon>
        <taxon>Metazoa</taxon>
        <taxon>Ecdysozoa</taxon>
        <taxon>Arthropoda</taxon>
        <taxon>Crustacea</taxon>
        <taxon>Branchiopoda</taxon>
        <taxon>Diplostraca</taxon>
        <taxon>Cladocera</taxon>
        <taxon>Anomopoda</taxon>
        <taxon>Daphniidae</taxon>
        <taxon>Daphnia</taxon>
    </lineage>
</organism>
<keyword evidence="2" id="KW-1185">Reference proteome</keyword>
<comment type="caution">
    <text evidence="1">The sequence shown here is derived from an EMBL/GenBank/DDBJ whole genome shotgun (WGS) entry which is preliminary data.</text>
</comment>
<dbReference type="PANTHER" id="PTHR46903">
    <property type="entry name" value="C2H2-TYPE DOMAIN-CONTAINING PROTEIN"/>
    <property type="match status" value="1"/>
</dbReference>
<protein>
    <submittedName>
        <fullName evidence="1">Uncharacterized protein</fullName>
    </submittedName>
</protein>
<gene>
    <name evidence="1" type="ORF">DGAL_LOCUS8481</name>
</gene>